<dbReference type="GO" id="GO:0005886">
    <property type="term" value="C:plasma membrane"/>
    <property type="evidence" value="ECO:0007669"/>
    <property type="project" value="UniProtKB-SubCell"/>
</dbReference>
<dbReference type="KEGG" id="thd:BHV28_04160"/>
<accession>A0A1U9JTD8</accession>
<sequence>MAKSRRHKIQLVAYSRGAIVLHWLIALGIIAQLVMGFLMVRAAPLAATTQESSSSFLTSAVVRTIQFAQQNQFFIFQWHKTIGILVLFLSIARIIWRLMNKPPEKAPMSAFEKITSDIVVFFFYVLMITVPVIGWIIVSTSPTQFPTRLFLLPDLVWPNLPLAIDSNTEQAAANAHALLAYSFVLLLFLHIGGALKHSIFDRVPELSRMSLIGKLHHKKTARGSVIISSLFALLLGAGALLFSHYNQSSTPAAATDAQQAPVTGTTQSDWVVDKQKSTLSYEVAFSGEPVSGTIGNWDAIIHFNPAAPQKARADIAIDANSINYGHPYVADSLPGTDGFDTAEYPQVRAVLDHFSKDQNGWQATGTITIRGKTRPLTLNFTYQENNGHAIIQGSADIDRLAFDLGRQNDASGTWLGKTVRVDLVLEADRK</sequence>
<dbReference type="SUPFAM" id="SSF81342">
    <property type="entry name" value="Transmembrane di-heme cytochromes"/>
    <property type="match status" value="1"/>
</dbReference>
<evidence type="ECO:0000256" key="7">
    <source>
        <dbReference type="ARBA" id="ARBA00022723"/>
    </source>
</evidence>
<dbReference type="InterPro" id="IPR052168">
    <property type="entry name" value="Cytochrome_b561_oxidase"/>
</dbReference>
<evidence type="ECO:0000256" key="1">
    <source>
        <dbReference type="ARBA" id="ARBA00001970"/>
    </source>
</evidence>
<reference evidence="15 16" key="1">
    <citation type="journal article" date="2010" name="Science">
        <title>Genomic comparison of the ants Camponotus floridanus and Harpegnathos saltator.</title>
        <authorList>
            <person name="Bonasio R."/>
            <person name="Zhang G."/>
            <person name="Ye C."/>
            <person name="Mutti N.S."/>
            <person name="Fang X."/>
            <person name="Qin N."/>
            <person name="Donahue G."/>
            <person name="Yang P."/>
            <person name="Li Q."/>
            <person name="Li C."/>
            <person name="Zhang P."/>
            <person name="Huang Z."/>
            <person name="Berger S.L."/>
            <person name="Reinberg D."/>
            <person name="Wang J."/>
            <person name="Liebig J."/>
        </authorList>
    </citation>
    <scope>NUCLEOTIDE SEQUENCE [LARGE SCALE GENOMIC DNA]</scope>
    <source>
        <strain evidence="15 16">Hsal</strain>
    </source>
</reference>
<evidence type="ECO:0000313" key="15">
    <source>
        <dbReference type="EMBL" id="AQS41129.1"/>
    </source>
</evidence>
<gene>
    <name evidence="15" type="ORF">BHV28_04160</name>
</gene>
<dbReference type="InterPro" id="IPR011577">
    <property type="entry name" value="Cyt_b561_bac/Ni-Hgenase"/>
</dbReference>
<evidence type="ECO:0000256" key="6">
    <source>
        <dbReference type="ARBA" id="ARBA00022692"/>
    </source>
</evidence>
<keyword evidence="16" id="KW-1185">Reference proteome</keyword>
<dbReference type="Pfam" id="PF04264">
    <property type="entry name" value="YceI"/>
    <property type="match status" value="1"/>
</dbReference>
<feature type="transmembrane region" description="Helical" evidence="13">
    <location>
        <begin position="78"/>
        <end position="96"/>
    </location>
</feature>
<keyword evidence="11 13" id="KW-0472">Membrane</keyword>
<feature type="transmembrane region" description="Helical" evidence="13">
    <location>
        <begin position="220"/>
        <end position="242"/>
    </location>
</feature>
<dbReference type="SMART" id="SM00867">
    <property type="entry name" value="YceI"/>
    <property type="match status" value="1"/>
</dbReference>
<evidence type="ECO:0000256" key="3">
    <source>
        <dbReference type="ARBA" id="ARBA00022448"/>
    </source>
</evidence>
<name>A0A1U9JTD8_9HYPH</name>
<dbReference type="AlphaFoldDB" id="A0A1U9JTD8"/>
<evidence type="ECO:0000256" key="2">
    <source>
        <dbReference type="ARBA" id="ARBA00004651"/>
    </source>
</evidence>
<evidence type="ECO:0000256" key="8">
    <source>
        <dbReference type="ARBA" id="ARBA00022982"/>
    </source>
</evidence>
<dbReference type="Gene3D" id="2.40.128.110">
    <property type="entry name" value="Lipid/polyisoprenoid-binding, YceI-like"/>
    <property type="match status" value="1"/>
</dbReference>
<keyword evidence="10" id="KW-0408">Iron</keyword>
<keyword evidence="8" id="KW-0249">Electron transport</keyword>
<comment type="cofactor">
    <cofactor evidence="1">
        <name>heme b</name>
        <dbReference type="ChEBI" id="CHEBI:60344"/>
    </cofactor>
</comment>
<dbReference type="STRING" id="1902579.BHV28_04160"/>
<evidence type="ECO:0000256" key="9">
    <source>
        <dbReference type="ARBA" id="ARBA00022989"/>
    </source>
</evidence>
<organism evidence="15 16">
    <name type="scientific">Candidatus Tokpelaia hoelldobleri</name>
    <dbReference type="NCBI Taxonomy" id="1902579"/>
    <lineage>
        <taxon>Bacteria</taxon>
        <taxon>Pseudomonadati</taxon>
        <taxon>Pseudomonadota</taxon>
        <taxon>Alphaproteobacteria</taxon>
        <taxon>Hyphomicrobiales</taxon>
        <taxon>Candidatus Tokpelaia</taxon>
    </lineage>
</organism>
<dbReference type="GO" id="GO:0046872">
    <property type="term" value="F:metal ion binding"/>
    <property type="evidence" value="ECO:0007669"/>
    <property type="project" value="UniProtKB-KW"/>
</dbReference>
<dbReference type="PANTHER" id="PTHR30529">
    <property type="entry name" value="CYTOCHROME B561"/>
    <property type="match status" value="1"/>
</dbReference>
<feature type="transmembrane region" description="Helical" evidence="13">
    <location>
        <begin position="117"/>
        <end position="138"/>
    </location>
</feature>
<comment type="similarity">
    <text evidence="12">Belongs to the cytochrome b561 family.</text>
</comment>
<keyword evidence="4" id="KW-1003">Cell membrane</keyword>
<evidence type="ECO:0000259" key="14">
    <source>
        <dbReference type="SMART" id="SM00867"/>
    </source>
</evidence>
<keyword evidence="9 13" id="KW-1133">Transmembrane helix</keyword>
<proteinExistence type="inferred from homology"/>
<dbReference type="InterPro" id="IPR007372">
    <property type="entry name" value="Lipid/polyisoprenoid-bd_YceI"/>
</dbReference>
<evidence type="ECO:0000256" key="11">
    <source>
        <dbReference type="ARBA" id="ARBA00023136"/>
    </source>
</evidence>
<protein>
    <submittedName>
        <fullName evidence="15">Periplasmic protein</fullName>
    </submittedName>
</protein>
<evidence type="ECO:0000256" key="4">
    <source>
        <dbReference type="ARBA" id="ARBA00022475"/>
    </source>
</evidence>
<comment type="subcellular location">
    <subcellularLocation>
        <location evidence="2">Cell membrane</location>
        <topology evidence="2">Multi-pass membrane protein</topology>
    </subcellularLocation>
</comment>
<dbReference type="SUPFAM" id="SSF101874">
    <property type="entry name" value="YceI-like"/>
    <property type="match status" value="1"/>
</dbReference>
<keyword evidence="7" id="KW-0479">Metal-binding</keyword>
<dbReference type="GO" id="GO:0009055">
    <property type="term" value="F:electron transfer activity"/>
    <property type="evidence" value="ECO:0007669"/>
    <property type="project" value="InterPro"/>
</dbReference>
<dbReference type="InterPro" id="IPR016174">
    <property type="entry name" value="Di-haem_cyt_TM"/>
</dbReference>
<dbReference type="Gene3D" id="1.20.950.20">
    <property type="entry name" value="Transmembrane di-heme cytochromes, Chain C"/>
    <property type="match status" value="1"/>
</dbReference>
<evidence type="ECO:0000256" key="10">
    <source>
        <dbReference type="ARBA" id="ARBA00023004"/>
    </source>
</evidence>
<dbReference type="Proteomes" id="UP000188912">
    <property type="component" value="Chromosome"/>
</dbReference>
<feature type="transmembrane region" description="Helical" evidence="13">
    <location>
        <begin position="20"/>
        <end position="40"/>
    </location>
</feature>
<dbReference type="EMBL" id="CP017315">
    <property type="protein sequence ID" value="AQS41129.1"/>
    <property type="molecule type" value="Genomic_DNA"/>
</dbReference>
<evidence type="ECO:0000256" key="13">
    <source>
        <dbReference type="SAM" id="Phobius"/>
    </source>
</evidence>
<reference evidence="15 16" key="2">
    <citation type="journal article" date="2016" name="Sci. Rep.">
        <title>The genome of Rhizobiales bacteria in predatory ants reveals urease gene functions but no genes for nitrogen fixation.</title>
        <authorList>
            <person name="Neuvonen M.M."/>
            <person name="Tamarit D."/>
            <person name="Naslund K."/>
            <person name="Liebig J."/>
            <person name="Feldhaar H."/>
            <person name="Moran N.A."/>
            <person name="Guy L."/>
            <person name="Andersson S.G."/>
        </authorList>
    </citation>
    <scope>NUCLEOTIDE SEQUENCE [LARGE SCALE GENOMIC DNA]</scope>
    <source>
        <strain evidence="15 16">Hsal</strain>
    </source>
</reference>
<evidence type="ECO:0000256" key="5">
    <source>
        <dbReference type="ARBA" id="ARBA00022617"/>
    </source>
</evidence>
<dbReference type="PANTHER" id="PTHR30529:SF1">
    <property type="entry name" value="CYTOCHROME B561 HOMOLOG 2"/>
    <property type="match status" value="1"/>
</dbReference>
<dbReference type="GO" id="GO:0022904">
    <property type="term" value="P:respiratory electron transport chain"/>
    <property type="evidence" value="ECO:0007669"/>
    <property type="project" value="InterPro"/>
</dbReference>
<keyword evidence="5" id="KW-0349">Heme</keyword>
<keyword evidence="3" id="KW-0813">Transport</keyword>
<dbReference type="GO" id="GO:0020037">
    <property type="term" value="F:heme binding"/>
    <property type="evidence" value="ECO:0007669"/>
    <property type="project" value="TreeGrafter"/>
</dbReference>
<evidence type="ECO:0000256" key="12">
    <source>
        <dbReference type="ARBA" id="ARBA00037975"/>
    </source>
</evidence>
<dbReference type="InterPro" id="IPR036761">
    <property type="entry name" value="TTHA0802/YceI-like_sf"/>
</dbReference>
<feature type="domain" description="Lipid/polyisoprenoid-binding YceI-like" evidence="14">
    <location>
        <begin position="269"/>
        <end position="428"/>
    </location>
</feature>
<evidence type="ECO:0000313" key="16">
    <source>
        <dbReference type="Proteomes" id="UP000188912"/>
    </source>
</evidence>
<feature type="transmembrane region" description="Helical" evidence="13">
    <location>
        <begin position="178"/>
        <end position="199"/>
    </location>
</feature>
<keyword evidence="6 13" id="KW-0812">Transmembrane</keyword>
<dbReference type="Pfam" id="PF01292">
    <property type="entry name" value="Ni_hydr_CYTB"/>
    <property type="match status" value="1"/>
</dbReference>